<evidence type="ECO:0000313" key="1">
    <source>
        <dbReference type="EMBL" id="MCC2120952.1"/>
    </source>
</evidence>
<reference evidence="1 2" key="1">
    <citation type="submission" date="2021-10" db="EMBL/GenBank/DDBJ databases">
        <title>Anaerobic single-cell dispensing facilitates the cultivation of human gut bacteria.</title>
        <authorList>
            <person name="Afrizal A."/>
        </authorList>
    </citation>
    <scope>NUCLEOTIDE SEQUENCE [LARGE SCALE GENOMIC DNA]</scope>
    <source>
        <strain evidence="1 2">CLA-AA-H273</strain>
    </source>
</reference>
<accession>A0AAE3A331</accession>
<dbReference type="AlphaFoldDB" id="A0AAE3A331"/>
<sequence length="290" mass="33990">MQKIKYGVLDKLLRADLSRAEMDFILHISHYQDDTGCVSGIYYRDICEALQISYQTFYDVLRSLQAKEIIKVDKAFYGDWDVTILDNSFQNGITGYVSTGDDLFLDPEFQKCGPQEKLLALEFLKIAKNPSNGGKYRIGKEKLLEKYGKLFSVTKRIILRYLHRLKRFFVMSITEGIYYIRPNAHFAEKNSGKTDTELLREHVNRFVLRRNRATYTEKEGKEASKLLTQYAGQVPDNRTLIRLFSEAVLESIRIRNAGIRNRYKWNRRLNPKFVHRLLQEKILNQPQMAK</sequence>
<keyword evidence="2" id="KW-1185">Reference proteome</keyword>
<evidence type="ECO:0000313" key="2">
    <source>
        <dbReference type="Proteomes" id="UP001197795"/>
    </source>
</evidence>
<proteinExistence type="predicted"/>
<dbReference type="EMBL" id="JAJEPV010000051">
    <property type="protein sequence ID" value="MCC2120952.1"/>
    <property type="molecule type" value="Genomic_DNA"/>
</dbReference>
<name>A0AAE3A331_9FIRM</name>
<comment type="caution">
    <text evidence="1">The sequence shown here is derived from an EMBL/GenBank/DDBJ whole genome shotgun (WGS) entry which is preliminary data.</text>
</comment>
<dbReference type="Proteomes" id="UP001197795">
    <property type="component" value="Unassembled WGS sequence"/>
</dbReference>
<protein>
    <submittedName>
        <fullName evidence="1">Uncharacterized protein</fullName>
    </submittedName>
</protein>
<organism evidence="1 2">
    <name type="scientific">Waltera acetigignens</name>
    <dbReference type="NCBI Taxonomy" id="2981769"/>
    <lineage>
        <taxon>Bacteria</taxon>
        <taxon>Bacillati</taxon>
        <taxon>Bacillota</taxon>
        <taxon>Clostridia</taxon>
        <taxon>Lachnospirales</taxon>
        <taxon>Lachnospiraceae</taxon>
        <taxon>Waltera</taxon>
    </lineage>
</organism>
<gene>
    <name evidence="1" type="ORF">LKD75_15405</name>
</gene>
<dbReference type="RefSeq" id="WP_022313309.1">
    <property type="nucleotide sequence ID" value="NZ_JAJEPV010000051.1"/>
</dbReference>